<dbReference type="Pfam" id="PF00353">
    <property type="entry name" value="HemolysinCabind"/>
    <property type="match status" value="3"/>
</dbReference>
<name>A0A951PK55_9CYAN</name>
<comment type="subcellular location">
    <subcellularLocation>
        <location evidence="1">Secreted</location>
    </subcellularLocation>
</comment>
<gene>
    <name evidence="3" type="ORF">KME25_11155</name>
</gene>
<protein>
    <recommendedName>
        <fullName evidence="5">Calcium-binding protein</fullName>
    </recommendedName>
</protein>
<evidence type="ECO:0008006" key="5">
    <source>
        <dbReference type="Google" id="ProtNLM"/>
    </source>
</evidence>
<organism evidence="3 4">
    <name type="scientific">Symplocastrum torsivum CPER-KK1</name>
    <dbReference type="NCBI Taxonomy" id="450513"/>
    <lineage>
        <taxon>Bacteria</taxon>
        <taxon>Bacillati</taxon>
        <taxon>Cyanobacteriota</taxon>
        <taxon>Cyanophyceae</taxon>
        <taxon>Oscillatoriophycideae</taxon>
        <taxon>Oscillatoriales</taxon>
        <taxon>Microcoleaceae</taxon>
        <taxon>Symplocastrum</taxon>
    </lineage>
</organism>
<keyword evidence="2" id="KW-0964">Secreted</keyword>
<dbReference type="EMBL" id="JAHHIF010000012">
    <property type="protein sequence ID" value="MBW4544987.1"/>
    <property type="molecule type" value="Genomic_DNA"/>
</dbReference>
<dbReference type="AlphaFoldDB" id="A0A951PK55"/>
<reference evidence="3" key="2">
    <citation type="journal article" date="2022" name="Microbiol. Resour. Announc.">
        <title>Metagenome Sequencing to Explore Phylogenomics of Terrestrial Cyanobacteria.</title>
        <authorList>
            <person name="Ward R.D."/>
            <person name="Stajich J.E."/>
            <person name="Johansen J.R."/>
            <person name="Huntemann M."/>
            <person name="Clum A."/>
            <person name="Foster B."/>
            <person name="Foster B."/>
            <person name="Roux S."/>
            <person name="Palaniappan K."/>
            <person name="Varghese N."/>
            <person name="Mukherjee S."/>
            <person name="Reddy T.B.K."/>
            <person name="Daum C."/>
            <person name="Copeland A."/>
            <person name="Chen I.A."/>
            <person name="Ivanova N.N."/>
            <person name="Kyrpides N.C."/>
            <person name="Shapiro N."/>
            <person name="Eloe-Fadrosh E.A."/>
            <person name="Pietrasiak N."/>
        </authorList>
    </citation>
    <scope>NUCLEOTIDE SEQUENCE</scope>
    <source>
        <strain evidence="3">CPER-KK1</strain>
    </source>
</reference>
<comment type="caution">
    <text evidence="3">The sequence shown here is derived from an EMBL/GenBank/DDBJ whole genome shotgun (WGS) entry which is preliminary data.</text>
</comment>
<dbReference type="PANTHER" id="PTHR38340">
    <property type="entry name" value="S-LAYER PROTEIN"/>
    <property type="match status" value="1"/>
</dbReference>
<evidence type="ECO:0000256" key="1">
    <source>
        <dbReference type="ARBA" id="ARBA00004613"/>
    </source>
</evidence>
<dbReference type="InterPro" id="IPR018511">
    <property type="entry name" value="Hemolysin-typ_Ca-bd_CS"/>
</dbReference>
<dbReference type="InterPro" id="IPR050557">
    <property type="entry name" value="RTX_toxin/Mannuronan_C5-epim"/>
</dbReference>
<dbReference type="Proteomes" id="UP000753908">
    <property type="component" value="Unassembled WGS sequence"/>
</dbReference>
<dbReference type="PANTHER" id="PTHR38340:SF1">
    <property type="entry name" value="S-LAYER PROTEIN"/>
    <property type="match status" value="1"/>
</dbReference>
<evidence type="ECO:0000313" key="4">
    <source>
        <dbReference type="Proteomes" id="UP000753908"/>
    </source>
</evidence>
<dbReference type="PROSITE" id="PS00330">
    <property type="entry name" value="HEMOLYSIN_CALCIUM"/>
    <property type="match status" value="3"/>
</dbReference>
<dbReference type="PRINTS" id="PR00313">
    <property type="entry name" value="CABNDNGRPT"/>
</dbReference>
<proteinExistence type="predicted"/>
<dbReference type="InterPro" id="IPR001343">
    <property type="entry name" value="Hemolysn_Ca-bd"/>
</dbReference>
<dbReference type="GO" id="GO:0005576">
    <property type="term" value="C:extracellular region"/>
    <property type="evidence" value="ECO:0007669"/>
    <property type="project" value="UniProtKB-SubCell"/>
</dbReference>
<dbReference type="SUPFAM" id="SSF51120">
    <property type="entry name" value="beta-Roll"/>
    <property type="match status" value="1"/>
</dbReference>
<dbReference type="GO" id="GO:0005509">
    <property type="term" value="F:calcium ion binding"/>
    <property type="evidence" value="ECO:0007669"/>
    <property type="project" value="InterPro"/>
</dbReference>
<evidence type="ECO:0000313" key="3">
    <source>
        <dbReference type="EMBL" id="MBW4544987.1"/>
    </source>
</evidence>
<evidence type="ECO:0000256" key="2">
    <source>
        <dbReference type="ARBA" id="ARBA00022525"/>
    </source>
</evidence>
<sequence>MSIYYGTLGDDFWQLGTDTPLAYGRAGNDTLYGSGGSEDTLYGNRGNDSLFGNGGADSLFGGYGADYLSGGAGADYLSGGAGNDVLIGYSVNFGTEPEFEFDTLEGGTGADTFVLGEGVAFYASPETDEFARILDFSRAEGDKIQVFGSVSDYTLELDLFGRTIIGYQDNIIAVVENATNLSLQLDFTFTGFNFV</sequence>
<dbReference type="Gene3D" id="2.150.10.10">
    <property type="entry name" value="Serralysin-like metalloprotease, C-terminal"/>
    <property type="match status" value="2"/>
</dbReference>
<accession>A0A951PK55</accession>
<reference evidence="3" key="1">
    <citation type="submission" date="2021-05" db="EMBL/GenBank/DDBJ databases">
        <authorList>
            <person name="Pietrasiak N."/>
            <person name="Ward R."/>
            <person name="Stajich J.E."/>
            <person name="Kurbessoian T."/>
        </authorList>
    </citation>
    <scope>NUCLEOTIDE SEQUENCE</scope>
    <source>
        <strain evidence="3">CPER-KK1</strain>
    </source>
</reference>
<dbReference type="InterPro" id="IPR011049">
    <property type="entry name" value="Serralysin-like_metalloprot_C"/>
</dbReference>